<protein>
    <submittedName>
        <fullName evidence="2">Ribbon-helix-helix domain-containing protein</fullName>
    </submittedName>
</protein>
<proteinExistence type="predicted"/>
<dbReference type="Proteomes" id="UP001059617">
    <property type="component" value="Chromosome"/>
</dbReference>
<dbReference type="CDD" id="cd22231">
    <property type="entry name" value="RHH_NikR_HicB-like"/>
    <property type="match status" value="1"/>
</dbReference>
<accession>A0ABY5VRM6</accession>
<keyword evidence="3" id="KW-1185">Reference proteome</keyword>
<evidence type="ECO:0000259" key="1">
    <source>
        <dbReference type="Pfam" id="PF01402"/>
    </source>
</evidence>
<dbReference type="Gene3D" id="1.10.1220.10">
    <property type="entry name" value="Met repressor-like"/>
    <property type="match status" value="1"/>
</dbReference>
<dbReference type="EMBL" id="CP073720">
    <property type="protein sequence ID" value="UWP80422.1"/>
    <property type="molecule type" value="Genomic_DNA"/>
</dbReference>
<dbReference type="RefSeq" id="WP_259858182.1">
    <property type="nucleotide sequence ID" value="NZ_CP073720.1"/>
</dbReference>
<feature type="domain" description="Ribbon-helix-helix protein CopG" evidence="1">
    <location>
        <begin position="56"/>
        <end position="92"/>
    </location>
</feature>
<name>A0ABY5VRM6_9ACTN</name>
<gene>
    <name evidence="2" type="ORF">Dfulv_35410</name>
</gene>
<sequence>MAEASAVSGPDFERMSKDEVVAWFDASDDVSPLLSAVAPVSDGVVSPAVDGPMAMISIRLSVAMVEELDGLAEVQQARRSDVIREALVSYIRERTAPVGPDDAVQALEVLRKVVAGRFGNQAEAA</sequence>
<evidence type="ECO:0000313" key="3">
    <source>
        <dbReference type="Proteomes" id="UP001059617"/>
    </source>
</evidence>
<reference evidence="2" key="1">
    <citation type="submission" date="2021-04" db="EMBL/GenBank/DDBJ databases">
        <authorList>
            <person name="Hartkoorn R.C."/>
            <person name="Beaudoing E."/>
            <person name="Hot D."/>
        </authorList>
    </citation>
    <scope>NUCLEOTIDE SEQUENCE</scope>
    <source>
        <strain evidence="2">NRRL B-16292</strain>
    </source>
</reference>
<dbReference type="InterPro" id="IPR002145">
    <property type="entry name" value="CopG"/>
</dbReference>
<dbReference type="InterPro" id="IPR013321">
    <property type="entry name" value="Arc_rbn_hlx_hlx"/>
</dbReference>
<organism evidence="2 3">
    <name type="scientific">Dactylosporangium fulvum</name>
    <dbReference type="NCBI Taxonomy" id="53359"/>
    <lineage>
        <taxon>Bacteria</taxon>
        <taxon>Bacillati</taxon>
        <taxon>Actinomycetota</taxon>
        <taxon>Actinomycetes</taxon>
        <taxon>Micromonosporales</taxon>
        <taxon>Micromonosporaceae</taxon>
        <taxon>Dactylosporangium</taxon>
    </lineage>
</organism>
<evidence type="ECO:0000313" key="2">
    <source>
        <dbReference type="EMBL" id="UWP80422.1"/>
    </source>
</evidence>
<reference evidence="2" key="2">
    <citation type="submission" date="2022-09" db="EMBL/GenBank/DDBJ databases">
        <title>Biosynthetic gene clusters of Dactylosporangioum fulvum.</title>
        <authorList>
            <person name="Caradec T."/>
        </authorList>
    </citation>
    <scope>NUCLEOTIDE SEQUENCE</scope>
    <source>
        <strain evidence="2">NRRL B-16292</strain>
    </source>
</reference>
<dbReference type="Pfam" id="PF01402">
    <property type="entry name" value="RHH_1"/>
    <property type="match status" value="1"/>
</dbReference>